<proteinExistence type="predicted"/>
<dbReference type="InterPro" id="IPR024344">
    <property type="entry name" value="MDMPI_metal-binding"/>
</dbReference>
<dbReference type="NCBIfam" id="TIGR03083">
    <property type="entry name" value="maleylpyruvate isomerase family mycothiol-dependent enzyme"/>
    <property type="match status" value="1"/>
</dbReference>
<evidence type="ECO:0000259" key="1">
    <source>
        <dbReference type="Pfam" id="PF11716"/>
    </source>
</evidence>
<feature type="domain" description="Mycothiol-dependent maleylpyruvate isomerase metal-binding" evidence="1">
    <location>
        <begin position="12"/>
        <end position="76"/>
    </location>
</feature>
<dbReference type="InterPro" id="IPR017517">
    <property type="entry name" value="Maleyloyr_isom"/>
</dbReference>
<protein>
    <submittedName>
        <fullName evidence="2">Maleylpyruvate isomerase family mycothiol-dependent enzyme</fullName>
    </submittedName>
</protein>
<dbReference type="Proteomes" id="UP001206924">
    <property type="component" value="Unassembled WGS sequence"/>
</dbReference>
<comment type="caution">
    <text evidence="2">The sequence shown here is derived from an EMBL/GenBank/DDBJ whole genome shotgun (WGS) entry which is preliminary data.</text>
</comment>
<dbReference type="Pfam" id="PF11716">
    <property type="entry name" value="MDMPI_N"/>
    <property type="match status" value="1"/>
</dbReference>
<dbReference type="EMBL" id="JANFLP010000008">
    <property type="protein sequence ID" value="MCQ1950057.1"/>
    <property type="molecule type" value="Genomic_DNA"/>
</dbReference>
<dbReference type="Gene3D" id="1.20.120.450">
    <property type="entry name" value="dinb family like domain"/>
    <property type="match status" value="1"/>
</dbReference>
<dbReference type="GO" id="GO:0016853">
    <property type="term" value="F:isomerase activity"/>
    <property type="evidence" value="ECO:0007669"/>
    <property type="project" value="UniProtKB-KW"/>
</dbReference>
<evidence type="ECO:0000313" key="2">
    <source>
        <dbReference type="EMBL" id="MCQ1950057.1"/>
    </source>
</evidence>
<dbReference type="RefSeq" id="WP_255865520.1">
    <property type="nucleotide sequence ID" value="NZ_CP104263.1"/>
</dbReference>
<evidence type="ECO:0000313" key="3">
    <source>
        <dbReference type="Proteomes" id="UP001206924"/>
    </source>
</evidence>
<keyword evidence="3" id="KW-1185">Reference proteome</keyword>
<reference evidence="2 3" key="1">
    <citation type="submission" date="2022-07" db="EMBL/GenBank/DDBJ databases">
        <title>Novel species in genus Arthrobacter.</title>
        <authorList>
            <person name="Liu Y."/>
        </authorList>
    </citation>
    <scope>NUCLEOTIDE SEQUENCE [LARGE SCALE GENOMIC DNA]</scope>
    <source>
        <strain evidence="3">zg-Y859</strain>
    </source>
</reference>
<sequence>MRKSTAAVWEAVHAERRRLAADLSPLRAEQWEVPSLCPGWSVHDVLAHLVDTARTGRVGFVRGMLGARLNFDRLNQYGVLREKRQDPQGTLRALREVSELTRTPPVNPATRLVEAIVHGEDIRRPLGLVGSYPEPAVVQALAYQVRTPVAFGGGRERAAGLRLVDRRTGTAWGAGTEIEADALDLLLTVSGRPVELDPPG</sequence>
<accession>A0ABT1NR31</accession>
<name>A0ABT1NR31_9MICC</name>
<organism evidence="2 3">
    <name type="scientific">Arthrobacter jinronghuae</name>
    <dbReference type="NCBI Taxonomy" id="2964609"/>
    <lineage>
        <taxon>Bacteria</taxon>
        <taxon>Bacillati</taxon>
        <taxon>Actinomycetota</taxon>
        <taxon>Actinomycetes</taxon>
        <taxon>Micrococcales</taxon>
        <taxon>Micrococcaceae</taxon>
        <taxon>Arthrobacter</taxon>
    </lineage>
</organism>
<dbReference type="SUPFAM" id="SSF109854">
    <property type="entry name" value="DinB/YfiT-like putative metalloenzymes"/>
    <property type="match status" value="1"/>
</dbReference>
<dbReference type="InterPro" id="IPR034660">
    <property type="entry name" value="DinB/YfiT-like"/>
</dbReference>
<keyword evidence="2" id="KW-0413">Isomerase</keyword>
<gene>
    <name evidence="2" type="ORF">NNX28_08970</name>
</gene>